<feature type="region of interest" description="Disordered" evidence="1">
    <location>
        <begin position="305"/>
        <end position="324"/>
    </location>
</feature>
<dbReference type="PANTHER" id="PTHR33371:SF17">
    <property type="entry name" value="MCE-FAMILY PROTEIN MCE1B"/>
    <property type="match status" value="1"/>
</dbReference>
<gene>
    <name evidence="4" type="ORF">GCM10010470_34200</name>
</gene>
<proteinExistence type="predicted"/>
<dbReference type="InterPro" id="IPR024516">
    <property type="entry name" value="Mce_C"/>
</dbReference>
<evidence type="ECO:0000313" key="4">
    <source>
        <dbReference type="EMBL" id="GAA2796225.1"/>
    </source>
</evidence>
<name>A0ABN3VEA5_9PSEU</name>
<evidence type="ECO:0000259" key="2">
    <source>
        <dbReference type="Pfam" id="PF02470"/>
    </source>
</evidence>
<evidence type="ECO:0000259" key="3">
    <source>
        <dbReference type="Pfam" id="PF11887"/>
    </source>
</evidence>
<dbReference type="Proteomes" id="UP001500979">
    <property type="component" value="Unassembled WGS sequence"/>
</dbReference>
<dbReference type="NCBIfam" id="TIGR00996">
    <property type="entry name" value="Mtu_fam_mce"/>
    <property type="match status" value="1"/>
</dbReference>
<feature type="domain" description="Mammalian cell entry C-terminal" evidence="3">
    <location>
        <begin position="104"/>
        <end position="303"/>
    </location>
</feature>
<accession>A0ABN3VEA5</accession>
<dbReference type="InterPro" id="IPR052336">
    <property type="entry name" value="MlaD_Phospholipid_Transporter"/>
</dbReference>
<dbReference type="EMBL" id="BAAAUX010000014">
    <property type="protein sequence ID" value="GAA2796225.1"/>
    <property type="molecule type" value="Genomic_DNA"/>
</dbReference>
<protein>
    <submittedName>
        <fullName evidence="4">MCE family protein</fullName>
    </submittedName>
</protein>
<dbReference type="InterPro" id="IPR003399">
    <property type="entry name" value="Mce/MlaD"/>
</dbReference>
<dbReference type="InterPro" id="IPR005693">
    <property type="entry name" value="Mce"/>
</dbReference>
<evidence type="ECO:0000256" key="1">
    <source>
        <dbReference type="SAM" id="MobiDB-lite"/>
    </source>
</evidence>
<sequence>MVTVLATTVLGVTIANVGMGDKVTYTARFTDATSLNPGDDVRMAGVRIGEVSEVEVADRRFADVTFTVDARRRISGHATAAIRYRNMVGQRYLSLDQGEQPMDRALEPGAHIPLERTRPAVDLTAMFNGFKPLFQALSPEDVNQLSFEIVQVLQGEGGTVDSVLRHTASLTSTLAERDRVIGEVVNNLNAVLDTINGKGDQLGTLVDTTQQLVQGLAADAEPIGQAIGGMGELSASTAELLHEGRQPLKDDIAALGDLSKGLADNTPVFERFIGNLPVKYDRIGRMASYGSWLNFYLCSVSSDAEPAPGGPPVGRPVEQARCLR</sequence>
<dbReference type="Pfam" id="PF02470">
    <property type="entry name" value="MlaD"/>
    <property type="match status" value="1"/>
</dbReference>
<keyword evidence="5" id="KW-1185">Reference proteome</keyword>
<organism evidence="4 5">
    <name type="scientific">Saccharopolyspora taberi</name>
    <dbReference type="NCBI Taxonomy" id="60895"/>
    <lineage>
        <taxon>Bacteria</taxon>
        <taxon>Bacillati</taxon>
        <taxon>Actinomycetota</taxon>
        <taxon>Actinomycetes</taxon>
        <taxon>Pseudonocardiales</taxon>
        <taxon>Pseudonocardiaceae</taxon>
        <taxon>Saccharopolyspora</taxon>
    </lineage>
</organism>
<feature type="domain" description="Mce/MlaD" evidence="2">
    <location>
        <begin position="22"/>
        <end position="98"/>
    </location>
</feature>
<evidence type="ECO:0000313" key="5">
    <source>
        <dbReference type="Proteomes" id="UP001500979"/>
    </source>
</evidence>
<reference evidence="4 5" key="1">
    <citation type="journal article" date="2019" name="Int. J. Syst. Evol. Microbiol.">
        <title>The Global Catalogue of Microorganisms (GCM) 10K type strain sequencing project: providing services to taxonomists for standard genome sequencing and annotation.</title>
        <authorList>
            <consortium name="The Broad Institute Genomics Platform"/>
            <consortium name="The Broad Institute Genome Sequencing Center for Infectious Disease"/>
            <person name="Wu L."/>
            <person name="Ma J."/>
        </authorList>
    </citation>
    <scope>NUCLEOTIDE SEQUENCE [LARGE SCALE GENOMIC DNA]</scope>
    <source>
        <strain evidence="4 5">JCM 9383</strain>
    </source>
</reference>
<dbReference type="PANTHER" id="PTHR33371">
    <property type="entry name" value="INTERMEMBRANE PHOSPHOLIPID TRANSPORT SYSTEM BINDING PROTEIN MLAD-RELATED"/>
    <property type="match status" value="1"/>
</dbReference>
<dbReference type="Pfam" id="PF11887">
    <property type="entry name" value="Mce4_CUP1"/>
    <property type="match status" value="1"/>
</dbReference>
<comment type="caution">
    <text evidence="4">The sequence shown here is derived from an EMBL/GenBank/DDBJ whole genome shotgun (WGS) entry which is preliminary data.</text>
</comment>